<evidence type="ECO:0000256" key="1">
    <source>
        <dbReference type="SAM" id="SignalP"/>
    </source>
</evidence>
<feature type="signal peptide" evidence="1">
    <location>
        <begin position="1"/>
        <end position="19"/>
    </location>
</feature>
<dbReference type="Proteomes" id="UP000580344">
    <property type="component" value="Unassembled WGS sequence"/>
</dbReference>
<sequence>MKKILFTSAFALIGTFAMANTTVINTDLHNVELQEFDVEILGPEDEMSWFEYESSCGEIGIYYHFKDERVTAADIQAFDDYMCK</sequence>
<evidence type="ECO:0000313" key="2">
    <source>
        <dbReference type="EMBL" id="NOJ76218.1"/>
    </source>
</evidence>
<comment type="caution">
    <text evidence="2">The sequence shown here is derived from an EMBL/GenBank/DDBJ whole genome shotgun (WGS) entry which is preliminary data.</text>
</comment>
<organism evidence="2 3">
    <name type="scientific">Empedobacter stercoris</name>
    <dbReference type="NCBI Taxonomy" id="1628248"/>
    <lineage>
        <taxon>Bacteria</taxon>
        <taxon>Pseudomonadati</taxon>
        <taxon>Bacteroidota</taxon>
        <taxon>Flavobacteriia</taxon>
        <taxon>Flavobacteriales</taxon>
        <taxon>Weeksellaceae</taxon>
        <taxon>Empedobacter</taxon>
    </lineage>
</organism>
<dbReference type="EMBL" id="JABFOQ010000026">
    <property type="protein sequence ID" value="NOJ76218.1"/>
    <property type="molecule type" value="Genomic_DNA"/>
</dbReference>
<name>A0ABX1WNF1_9FLAO</name>
<gene>
    <name evidence="2" type="ORF">HMH06_10315</name>
</gene>
<dbReference type="RefSeq" id="WP_171623512.1">
    <property type="nucleotide sequence ID" value="NZ_JABFOQ010000026.1"/>
</dbReference>
<reference evidence="2 3" key="1">
    <citation type="submission" date="2020-05" db="EMBL/GenBank/DDBJ databases">
        <title>Tigecycline resistant gene in Empedobacter stercoris.</title>
        <authorList>
            <person name="Chen Y."/>
            <person name="Cheng Y."/>
            <person name="Zhou K."/>
        </authorList>
    </citation>
    <scope>NUCLEOTIDE SEQUENCE [LARGE SCALE GENOMIC DNA]</scope>
    <source>
        <strain evidence="2 3">ES202</strain>
    </source>
</reference>
<proteinExistence type="predicted"/>
<feature type="chain" id="PRO_5045107003" evidence="1">
    <location>
        <begin position="20"/>
        <end position="84"/>
    </location>
</feature>
<protein>
    <submittedName>
        <fullName evidence="2">Uncharacterized protein</fullName>
    </submittedName>
</protein>
<keyword evidence="3" id="KW-1185">Reference proteome</keyword>
<evidence type="ECO:0000313" key="3">
    <source>
        <dbReference type="Proteomes" id="UP000580344"/>
    </source>
</evidence>
<keyword evidence="1" id="KW-0732">Signal</keyword>
<accession>A0ABX1WNF1</accession>